<dbReference type="PANTHER" id="PTHR35322">
    <property type="entry name" value="PROTEIN CPR-5"/>
    <property type="match status" value="1"/>
</dbReference>
<keyword evidence="4" id="KW-1185">Reference proteome</keyword>
<feature type="region of interest" description="Disordered" evidence="1">
    <location>
        <begin position="1"/>
        <end position="73"/>
    </location>
</feature>
<comment type="caution">
    <text evidence="3">The sequence shown here is derived from an EMBL/GenBank/DDBJ whole genome shotgun (WGS) entry which is preliminary data.</text>
</comment>
<gene>
    <name evidence="3" type="ORF">RchiOBHm_Chr2g0116221</name>
</gene>
<dbReference type="GO" id="GO:0010150">
    <property type="term" value="P:leaf senescence"/>
    <property type="evidence" value="ECO:0007669"/>
    <property type="project" value="InterPro"/>
</dbReference>
<feature type="compositionally biased region" description="Polar residues" evidence="1">
    <location>
        <begin position="168"/>
        <end position="177"/>
    </location>
</feature>
<feature type="transmembrane region" description="Helical" evidence="2">
    <location>
        <begin position="352"/>
        <end position="370"/>
    </location>
</feature>
<dbReference type="OrthoDB" id="2017423at2759"/>
<evidence type="ECO:0008006" key="5">
    <source>
        <dbReference type="Google" id="ProtNLM"/>
    </source>
</evidence>
<reference evidence="3 4" key="1">
    <citation type="journal article" date="2018" name="Nat. Genet.">
        <title>The Rosa genome provides new insights in the design of modern roses.</title>
        <authorList>
            <person name="Bendahmane M."/>
        </authorList>
    </citation>
    <scope>NUCLEOTIDE SEQUENCE [LARGE SCALE GENOMIC DNA]</scope>
    <source>
        <strain evidence="4">cv. Old Blush</strain>
    </source>
</reference>
<feature type="compositionally biased region" description="Low complexity" evidence="1">
    <location>
        <begin position="41"/>
        <end position="57"/>
    </location>
</feature>
<feature type="transmembrane region" description="Helical" evidence="2">
    <location>
        <begin position="442"/>
        <end position="461"/>
    </location>
</feature>
<sequence>MDPPSSLQPPHLSAASNHHENSIPAVDHNKKKGKKKLFKDAASVASSSSSSSASTSSGFSVRGPARVTGKRRAQKVVVNAARRSANSDDIGFRLGMSMAVFVNQILERNGELGGGMSSDHLAKICASAVRGSFANDFGNTFDCFIQNFEQSFGSTLRTLKSIKESSEDNTGYLSSKQNIEEHSPRVTHDEQDDCLRGEACRSSSSTEDYHSKEVAHTTATEGRLNYRDQLHPNMLTNPVNLEVALHGQINQLTCIPLRTVEPVTNQSMFNTFEKSVMEQSRANELKIWELGLAMKKLSLKEEQVALGHDSNHLERSKIAMGTSKASFKAEKFKTQLEDTRHSELLRTCIDCLVTGLLVMAAALSYGTYIYSYRRIMEATASCTPSKDSKSWWNPMASVNSSIQVLRCQAEVVSRMVFGFFMIFAIAYLILQRSAVSKQTMPVTFIVLLLGIACGWAGKFCVDTLGGSGYHWLIYWETLCLVHFFCNVFTSVLFHILHGPIDVSPGTKGNSVFPYWIRRLVFYGITFLFLPLLCGLLPFASLAEWKHHFLLLVADVDYWVGTGGIF</sequence>
<organism evidence="3 4">
    <name type="scientific">Rosa chinensis</name>
    <name type="common">China rose</name>
    <dbReference type="NCBI Taxonomy" id="74649"/>
    <lineage>
        <taxon>Eukaryota</taxon>
        <taxon>Viridiplantae</taxon>
        <taxon>Streptophyta</taxon>
        <taxon>Embryophyta</taxon>
        <taxon>Tracheophyta</taxon>
        <taxon>Spermatophyta</taxon>
        <taxon>Magnoliopsida</taxon>
        <taxon>eudicotyledons</taxon>
        <taxon>Gunneridae</taxon>
        <taxon>Pentapetalae</taxon>
        <taxon>rosids</taxon>
        <taxon>fabids</taxon>
        <taxon>Rosales</taxon>
        <taxon>Rosaceae</taxon>
        <taxon>Rosoideae</taxon>
        <taxon>Rosoideae incertae sedis</taxon>
        <taxon>Rosa</taxon>
    </lineage>
</organism>
<keyword evidence="2" id="KW-0472">Membrane</keyword>
<dbReference type="InterPro" id="IPR044708">
    <property type="entry name" value="CPR5"/>
</dbReference>
<dbReference type="Proteomes" id="UP000238479">
    <property type="component" value="Chromosome 2"/>
</dbReference>
<dbReference type="GO" id="GO:0006952">
    <property type="term" value="P:defense response"/>
    <property type="evidence" value="ECO:0007669"/>
    <property type="project" value="InterPro"/>
</dbReference>
<evidence type="ECO:0000256" key="2">
    <source>
        <dbReference type="SAM" id="Phobius"/>
    </source>
</evidence>
<proteinExistence type="predicted"/>
<feature type="transmembrane region" description="Helical" evidence="2">
    <location>
        <begin position="473"/>
        <end position="495"/>
    </location>
</feature>
<dbReference type="EMBL" id="PDCK01000040">
    <property type="protein sequence ID" value="PRQ48928.1"/>
    <property type="molecule type" value="Genomic_DNA"/>
</dbReference>
<protein>
    <recommendedName>
        <fullName evidence="5">CPR5 protein</fullName>
    </recommendedName>
</protein>
<feature type="transmembrane region" description="Helical" evidence="2">
    <location>
        <begin position="515"/>
        <end position="539"/>
    </location>
</feature>
<dbReference type="PANTHER" id="PTHR35322:SF2">
    <property type="entry name" value="PROTEIN CPR-5"/>
    <property type="match status" value="1"/>
</dbReference>
<feature type="compositionally biased region" description="Basic and acidic residues" evidence="1">
    <location>
        <begin position="178"/>
        <end position="192"/>
    </location>
</feature>
<dbReference type="Gramene" id="PRQ48928">
    <property type="protein sequence ID" value="PRQ48928"/>
    <property type="gene ID" value="RchiOBHm_Chr2g0116221"/>
</dbReference>
<dbReference type="GO" id="GO:0010090">
    <property type="term" value="P:trichome morphogenesis"/>
    <property type="evidence" value="ECO:0007669"/>
    <property type="project" value="InterPro"/>
</dbReference>
<dbReference type="AlphaFoldDB" id="A0A2P6RR69"/>
<dbReference type="STRING" id="74649.A0A2P6RR69"/>
<keyword evidence="2" id="KW-0812">Transmembrane</keyword>
<feature type="transmembrane region" description="Helical" evidence="2">
    <location>
        <begin position="411"/>
        <end position="430"/>
    </location>
</feature>
<evidence type="ECO:0000313" key="3">
    <source>
        <dbReference type="EMBL" id="PRQ48928.1"/>
    </source>
</evidence>
<evidence type="ECO:0000256" key="1">
    <source>
        <dbReference type="SAM" id="MobiDB-lite"/>
    </source>
</evidence>
<dbReference type="OMA" id="YWEVLCS"/>
<evidence type="ECO:0000313" key="4">
    <source>
        <dbReference type="Proteomes" id="UP000238479"/>
    </source>
</evidence>
<keyword evidence="2" id="KW-1133">Transmembrane helix</keyword>
<accession>A0A2P6RR69</accession>
<feature type="region of interest" description="Disordered" evidence="1">
    <location>
        <begin position="167"/>
        <end position="192"/>
    </location>
</feature>
<name>A0A2P6RR69_ROSCH</name>